<keyword evidence="3" id="KW-1185">Reference proteome</keyword>
<evidence type="ECO:0000313" key="3">
    <source>
        <dbReference type="Proteomes" id="UP000254711"/>
    </source>
</evidence>
<dbReference type="AlphaFoldDB" id="A0A370K3U4"/>
<feature type="active site" description="Proton acceptor" evidence="1">
    <location>
        <position position="239"/>
    </location>
</feature>
<dbReference type="GO" id="GO:0070007">
    <property type="term" value="F:glutamic-type endopeptidase activity"/>
    <property type="evidence" value="ECO:0007669"/>
    <property type="project" value="InterPro"/>
</dbReference>
<name>A0A370K3U4_9GAMM</name>
<dbReference type="InterPro" id="IPR000250">
    <property type="entry name" value="Peptidase_G1"/>
</dbReference>
<dbReference type="Pfam" id="PF01828">
    <property type="entry name" value="Peptidase_A4"/>
    <property type="match status" value="1"/>
</dbReference>
<accession>A0A370K3U4</accession>
<reference evidence="2 3" key="1">
    <citation type="submission" date="2018-07" db="EMBL/GenBank/DDBJ databases">
        <title>Dyella solisilvae sp. nov., isolated from the pine and broad-leaved mixed forest soil.</title>
        <authorList>
            <person name="Gao Z."/>
            <person name="Qiu L."/>
        </authorList>
    </citation>
    <scope>NUCLEOTIDE SEQUENCE [LARGE SCALE GENOMIC DNA]</scope>
    <source>
        <strain evidence="2 3">DHG54</strain>
    </source>
</reference>
<organism evidence="2 3">
    <name type="scientific">Dyella solisilvae</name>
    <dbReference type="NCBI Taxonomy" id="1920168"/>
    <lineage>
        <taxon>Bacteria</taxon>
        <taxon>Pseudomonadati</taxon>
        <taxon>Pseudomonadota</taxon>
        <taxon>Gammaproteobacteria</taxon>
        <taxon>Lysobacterales</taxon>
        <taxon>Rhodanobacteraceae</taxon>
        <taxon>Dyella</taxon>
    </lineage>
</organism>
<evidence type="ECO:0000256" key="1">
    <source>
        <dbReference type="PIRSR" id="PIRSR600250-50"/>
    </source>
</evidence>
<dbReference type="GO" id="GO:0006508">
    <property type="term" value="P:proteolysis"/>
    <property type="evidence" value="ECO:0007669"/>
    <property type="project" value="InterPro"/>
</dbReference>
<dbReference type="Proteomes" id="UP000254711">
    <property type="component" value="Unassembled WGS sequence"/>
</dbReference>
<dbReference type="Gene3D" id="2.60.120.700">
    <property type="entry name" value="Peptidase G1"/>
    <property type="match status" value="1"/>
</dbReference>
<proteinExistence type="predicted"/>
<sequence>MATIKLSENLQVRTFPKPPKGFDPLKSDEKELARLGLPKRPSDPRLAARWENVMTRGTRFITPQFRAMPYKQRRLPQLERGKHDVESTDIWSGAVVHAPAGDSFQWVEGTWTVPNAYPPANAQDGVWYSASTWVGIDGIDGSGDVLQAGCDSDVMTSGGNISRQLNPWWEWYPAGSYWISNLPISPGDTVNCLICVSAGSTTEATIFLYNVTSNVAAHFLATAPAGTELVGNSAEWVVERLEIDTNTPELAQYGEVFFSEANAETKKKQLFTGGSGSTINMTDNGSVISEGIIVSSTVVEVKYTGPLS</sequence>
<gene>
    <name evidence="2" type="ORF">DVT68_16240</name>
</gene>
<dbReference type="OrthoDB" id="7988450at2"/>
<comment type="caution">
    <text evidence="2">The sequence shown here is derived from an EMBL/GenBank/DDBJ whole genome shotgun (WGS) entry which is preliminary data.</text>
</comment>
<dbReference type="InterPro" id="IPR013320">
    <property type="entry name" value="ConA-like_dom_sf"/>
</dbReference>
<dbReference type="PANTHER" id="PTHR37536">
    <property type="entry name" value="PUTATIVE (AFU_ORTHOLOGUE AFUA_3G02970)-RELATED"/>
    <property type="match status" value="1"/>
</dbReference>
<evidence type="ECO:0000313" key="2">
    <source>
        <dbReference type="EMBL" id="RDI97314.1"/>
    </source>
</evidence>
<dbReference type="PANTHER" id="PTHR37536:SF1">
    <property type="entry name" value="ASPERGILLOPEPSIN, PUTAITVE (AFU_ORTHOLOGUE AFUA_7G01200)"/>
    <property type="match status" value="1"/>
</dbReference>
<dbReference type="RefSeq" id="WP_114826160.1">
    <property type="nucleotide sequence ID" value="NZ_QQSY01000005.1"/>
</dbReference>
<dbReference type="EMBL" id="QQSY01000005">
    <property type="protein sequence ID" value="RDI97314.1"/>
    <property type="molecule type" value="Genomic_DNA"/>
</dbReference>
<dbReference type="SUPFAM" id="SSF49899">
    <property type="entry name" value="Concanavalin A-like lectins/glucanases"/>
    <property type="match status" value="1"/>
</dbReference>
<dbReference type="CDD" id="cd13426">
    <property type="entry name" value="Peptidase_G1"/>
    <property type="match status" value="1"/>
</dbReference>
<protein>
    <submittedName>
        <fullName evidence="2">Uncharacterized protein</fullName>
    </submittedName>
</protein>
<dbReference type="InterPro" id="IPR038656">
    <property type="entry name" value="Peptidase_G1_sf"/>
</dbReference>